<reference evidence="2 3" key="1">
    <citation type="journal article" date="2021" name="BMC Genomics">
        <title>Datura genome reveals duplications of psychoactive alkaloid biosynthetic genes and high mutation rate following tissue culture.</title>
        <authorList>
            <person name="Rajewski A."/>
            <person name="Carter-House D."/>
            <person name="Stajich J."/>
            <person name="Litt A."/>
        </authorList>
    </citation>
    <scope>NUCLEOTIDE SEQUENCE [LARGE SCALE GENOMIC DNA]</scope>
    <source>
        <strain evidence="2">AR-01</strain>
    </source>
</reference>
<sequence length="180" mass="21102">MGVMTYDPIASVRHARVVRPLKARVQRGPRSVSRTCVEVHRDVLLMLLSFLMEVLKTNMPLTSNVRSLCVRHMRVVGRPLSHEFDVEVLDPSQELVMKYNQDIFGLISQSFSNRPLTLSEKLMVDAAFEKFFLQNHQLDFELMGWDEDEDEDEEEDEDEDEYEDEDEDEDENEDEDEEDD</sequence>
<evidence type="ECO:0000313" key="3">
    <source>
        <dbReference type="Proteomes" id="UP000823775"/>
    </source>
</evidence>
<protein>
    <submittedName>
        <fullName evidence="2">Uncharacterized protein</fullName>
    </submittedName>
</protein>
<gene>
    <name evidence="2" type="ORF">HAX54_045424</name>
</gene>
<keyword evidence="3" id="KW-1185">Reference proteome</keyword>
<comment type="caution">
    <text evidence="2">The sequence shown here is derived from an EMBL/GenBank/DDBJ whole genome shotgun (WGS) entry which is preliminary data.</text>
</comment>
<dbReference type="EMBL" id="JACEIK010000702">
    <property type="protein sequence ID" value="MCD7461172.1"/>
    <property type="molecule type" value="Genomic_DNA"/>
</dbReference>
<evidence type="ECO:0000313" key="2">
    <source>
        <dbReference type="EMBL" id="MCD7461172.1"/>
    </source>
</evidence>
<dbReference type="Proteomes" id="UP000823775">
    <property type="component" value="Unassembled WGS sequence"/>
</dbReference>
<feature type="compositionally biased region" description="Acidic residues" evidence="1">
    <location>
        <begin position="144"/>
        <end position="180"/>
    </location>
</feature>
<name>A0ABS8SQH4_DATST</name>
<proteinExistence type="predicted"/>
<feature type="region of interest" description="Disordered" evidence="1">
    <location>
        <begin position="143"/>
        <end position="180"/>
    </location>
</feature>
<accession>A0ABS8SQH4</accession>
<evidence type="ECO:0000256" key="1">
    <source>
        <dbReference type="SAM" id="MobiDB-lite"/>
    </source>
</evidence>
<organism evidence="2 3">
    <name type="scientific">Datura stramonium</name>
    <name type="common">Jimsonweed</name>
    <name type="synonym">Common thornapple</name>
    <dbReference type="NCBI Taxonomy" id="4076"/>
    <lineage>
        <taxon>Eukaryota</taxon>
        <taxon>Viridiplantae</taxon>
        <taxon>Streptophyta</taxon>
        <taxon>Embryophyta</taxon>
        <taxon>Tracheophyta</taxon>
        <taxon>Spermatophyta</taxon>
        <taxon>Magnoliopsida</taxon>
        <taxon>eudicotyledons</taxon>
        <taxon>Gunneridae</taxon>
        <taxon>Pentapetalae</taxon>
        <taxon>asterids</taxon>
        <taxon>lamiids</taxon>
        <taxon>Solanales</taxon>
        <taxon>Solanaceae</taxon>
        <taxon>Solanoideae</taxon>
        <taxon>Datureae</taxon>
        <taxon>Datura</taxon>
    </lineage>
</organism>